<proteinExistence type="predicted"/>
<comment type="caution">
    <text evidence="2">The sequence shown here is derived from an EMBL/GenBank/DDBJ whole genome shotgun (WGS) entry which is preliminary data.</text>
</comment>
<accession>A0A1J5QQF5</accession>
<evidence type="ECO:0000313" key="2">
    <source>
        <dbReference type="EMBL" id="OIQ85618.1"/>
    </source>
</evidence>
<name>A0A1J5QQF5_9ZZZZ</name>
<dbReference type="AlphaFoldDB" id="A0A1J5QQF5"/>
<reference evidence="2" key="1">
    <citation type="submission" date="2016-10" db="EMBL/GenBank/DDBJ databases">
        <title>Sequence of Gallionella enrichment culture.</title>
        <authorList>
            <person name="Poehlein A."/>
            <person name="Muehling M."/>
            <person name="Daniel R."/>
        </authorList>
    </citation>
    <scope>NUCLEOTIDE SEQUENCE</scope>
</reference>
<organism evidence="2">
    <name type="scientific">mine drainage metagenome</name>
    <dbReference type="NCBI Taxonomy" id="410659"/>
    <lineage>
        <taxon>unclassified sequences</taxon>
        <taxon>metagenomes</taxon>
        <taxon>ecological metagenomes</taxon>
    </lineage>
</organism>
<feature type="transmembrane region" description="Helical" evidence="1">
    <location>
        <begin position="6"/>
        <end position="24"/>
    </location>
</feature>
<evidence type="ECO:0000256" key="1">
    <source>
        <dbReference type="SAM" id="Phobius"/>
    </source>
</evidence>
<keyword evidence="1" id="KW-1133">Transmembrane helix</keyword>
<feature type="transmembrane region" description="Helical" evidence="1">
    <location>
        <begin position="75"/>
        <end position="102"/>
    </location>
</feature>
<keyword evidence="1" id="KW-0472">Membrane</keyword>
<protein>
    <submittedName>
        <fullName evidence="2">Uncharacterized protein</fullName>
    </submittedName>
</protein>
<dbReference type="EMBL" id="MLJW01000532">
    <property type="protein sequence ID" value="OIQ85618.1"/>
    <property type="molecule type" value="Genomic_DNA"/>
</dbReference>
<gene>
    <name evidence="2" type="ORF">GALL_325550</name>
</gene>
<keyword evidence="1" id="KW-0812">Transmembrane</keyword>
<sequence length="112" mass="11813">MRTYRIFLGLVVVWALHSVVYLTLLGQALAMSGKGAYALPGWMAGTLKILGQPLMPLVPRIVRGLGPNDLGAGGGAHWLVAMALVNALLWAAVIVGLARALARRIGRAKTMA</sequence>